<feature type="compositionally biased region" description="Polar residues" evidence="1">
    <location>
        <begin position="100"/>
        <end position="109"/>
    </location>
</feature>
<name>A0A0C2YRB8_9AGAM</name>
<proteinExistence type="predicted"/>
<dbReference type="AlphaFoldDB" id="A0A0C2YRB8"/>
<dbReference type="HOGENOM" id="CLU_2062846_0_0_1"/>
<feature type="region of interest" description="Disordered" evidence="1">
    <location>
        <begin position="99"/>
        <end position="119"/>
    </location>
</feature>
<reference evidence="3" key="2">
    <citation type="submission" date="2015-01" db="EMBL/GenBank/DDBJ databases">
        <title>Evolutionary Origins and Diversification of the Mycorrhizal Mutualists.</title>
        <authorList>
            <consortium name="DOE Joint Genome Institute"/>
            <consortium name="Mycorrhizal Genomics Consortium"/>
            <person name="Kohler A."/>
            <person name="Kuo A."/>
            <person name="Nagy L.G."/>
            <person name="Floudas D."/>
            <person name="Copeland A."/>
            <person name="Barry K.W."/>
            <person name="Cichocki N."/>
            <person name="Veneault-Fourrey C."/>
            <person name="LaButti K."/>
            <person name="Lindquist E.A."/>
            <person name="Lipzen A."/>
            <person name="Lundell T."/>
            <person name="Morin E."/>
            <person name="Murat C."/>
            <person name="Riley R."/>
            <person name="Ohm R."/>
            <person name="Sun H."/>
            <person name="Tunlid A."/>
            <person name="Henrissat B."/>
            <person name="Grigoriev I.V."/>
            <person name="Hibbett D.S."/>
            <person name="Martin F."/>
        </authorList>
    </citation>
    <scope>NUCLEOTIDE SEQUENCE [LARGE SCALE GENOMIC DNA]</scope>
    <source>
        <strain evidence="3">Foug A</strain>
    </source>
</reference>
<reference evidence="2 3" key="1">
    <citation type="submission" date="2014-04" db="EMBL/GenBank/DDBJ databases">
        <authorList>
            <consortium name="DOE Joint Genome Institute"/>
            <person name="Kuo A."/>
            <person name="Kohler A."/>
            <person name="Nagy L.G."/>
            <person name="Floudas D."/>
            <person name="Copeland A."/>
            <person name="Barry K.W."/>
            <person name="Cichocki N."/>
            <person name="Veneault-Fourrey C."/>
            <person name="LaButti K."/>
            <person name="Lindquist E.A."/>
            <person name="Lipzen A."/>
            <person name="Lundell T."/>
            <person name="Morin E."/>
            <person name="Murat C."/>
            <person name="Sun H."/>
            <person name="Tunlid A."/>
            <person name="Henrissat B."/>
            <person name="Grigoriev I.V."/>
            <person name="Hibbett D.S."/>
            <person name="Martin F."/>
            <person name="Nordberg H.P."/>
            <person name="Cantor M.N."/>
            <person name="Hua S.X."/>
        </authorList>
    </citation>
    <scope>NUCLEOTIDE SEQUENCE [LARGE SCALE GENOMIC DNA]</scope>
    <source>
        <strain evidence="2 3">Foug A</strain>
    </source>
</reference>
<evidence type="ECO:0000256" key="1">
    <source>
        <dbReference type="SAM" id="MobiDB-lite"/>
    </source>
</evidence>
<dbReference type="InParanoid" id="A0A0C2YRB8"/>
<gene>
    <name evidence="2" type="ORF">SCLCIDRAFT_11928</name>
</gene>
<dbReference type="OrthoDB" id="2623880at2759"/>
<organism evidence="2 3">
    <name type="scientific">Scleroderma citrinum Foug A</name>
    <dbReference type="NCBI Taxonomy" id="1036808"/>
    <lineage>
        <taxon>Eukaryota</taxon>
        <taxon>Fungi</taxon>
        <taxon>Dikarya</taxon>
        <taxon>Basidiomycota</taxon>
        <taxon>Agaricomycotina</taxon>
        <taxon>Agaricomycetes</taxon>
        <taxon>Agaricomycetidae</taxon>
        <taxon>Boletales</taxon>
        <taxon>Sclerodermatineae</taxon>
        <taxon>Sclerodermataceae</taxon>
        <taxon>Scleroderma</taxon>
    </lineage>
</organism>
<accession>A0A0C2YRB8</accession>
<keyword evidence="3" id="KW-1185">Reference proteome</keyword>
<protein>
    <submittedName>
        <fullName evidence="2">Uncharacterized protein</fullName>
    </submittedName>
</protein>
<dbReference type="Proteomes" id="UP000053989">
    <property type="component" value="Unassembled WGS sequence"/>
</dbReference>
<feature type="compositionally biased region" description="Basic and acidic residues" evidence="1">
    <location>
        <begin position="110"/>
        <end position="119"/>
    </location>
</feature>
<sequence>MSSDNINPAAVTTPVRTITINNTSVVDIHSLSSEWNTYLVRFTPTNPGPVAPPSQPCTPADLKIFNPPKVSPEKPKRVILETRQALGREAETSHVWKLSQIDTNENTAEQDIKRPHTDT</sequence>
<evidence type="ECO:0000313" key="3">
    <source>
        <dbReference type="Proteomes" id="UP000053989"/>
    </source>
</evidence>
<dbReference type="EMBL" id="KN822217">
    <property type="protein sequence ID" value="KIM52273.1"/>
    <property type="molecule type" value="Genomic_DNA"/>
</dbReference>
<evidence type="ECO:0000313" key="2">
    <source>
        <dbReference type="EMBL" id="KIM52273.1"/>
    </source>
</evidence>